<name>A0ABQ5T798_9CAUL</name>
<dbReference type="Pfam" id="PF19763">
    <property type="entry name" value="DUF6250"/>
    <property type="match status" value="1"/>
</dbReference>
<dbReference type="RefSeq" id="WP_271164869.1">
    <property type="nucleotide sequence ID" value="NZ_BSFD01000003.1"/>
</dbReference>
<accession>A0ABQ5T798</accession>
<dbReference type="InterPro" id="IPR046217">
    <property type="entry name" value="DUF6250"/>
</dbReference>
<proteinExistence type="predicted"/>
<gene>
    <name evidence="2" type="ORF">GCM10017620_16250</name>
</gene>
<comment type="caution">
    <text evidence="2">The sequence shown here is derived from an EMBL/GenBank/DDBJ whole genome shotgun (WGS) entry which is preliminary data.</text>
</comment>
<evidence type="ECO:0000313" key="3">
    <source>
        <dbReference type="Proteomes" id="UP001143509"/>
    </source>
</evidence>
<reference evidence="2" key="2">
    <citation type="submission" date="2023-01" db="EMBL/GenBank/DDBJ databases">
        <authorList>
            <person name="Sun Q."/>
            <person name="Evtushenko L."/>
        </authorList>
    </citation>
    <scope>NUCLEOTIDE SEQUENCE</scope>
    <source>
        <strain evidence="2">VKM B-1499</strain>
    </source>
</reference>
<feature type="domain" description="DUF6250" evidence="1">
    <location>
        <begin position="84"/>
        <end position="247"/>
    </location>
</feature>
<keyword evidence="3" id="KW-1185">Reference proteome</keyword>
<dbReference type="Proteomes" id="UP001143509">
    <property type="component" value="Unassembled WGS sequence"/>
</dbReference>
<reference evidence="2" key="1">
    <citation type="journal article" date="2014" name="Int. J. Syst. Evol. Microbiol.">
        <title>Complete genome of a new Firmicutes species belonging to the dominant human colonic microbiota ('Ruminococcus bicirculans') reveals two chromosomes and a selective capacity to utilize plant glucans.</title>
        <authorList>
            <consortium name="NISC Comparative Sequencing Program"/>
            <person name="Wegmann U."/>
            <person name="Louis P."/>
            <person name="Goesmann A."/>
            <person name="Henrissat B."/>
            <person name="Duncan S.H."/>
            <person name="Flint H.J."/>
        </authorList>
    </citation>
    <scope>NUCLEOTIDE SEQUENCE</scope>
    <source>
        <strain evidence="2">VKM B-1499</strain>
    </source>
</reference>
<dbReference type="EMBL" id="BSFD01000003">
    <property type="protein sequence ID" value="GLK48652.1"/>
    <property type="molecule type" value="Genomic_DNA"/>
</dbReference>
<organism evidence="2 3">
    <name type="scientific">Brevundimonas intermedia</name>
    <dbReference type="NCBI Taxonomy" id="74315"/>
    <lineage>
        <taxon>Bacteria</taxon>
        <taxon>Pseudomonadati</taxon>
        <taxon>Pseudomonadota</taxon>
        <taxon>Alphaproteobacteria</taxon>
        <taxon>Caulobacterales</taxon>
        <taxon>Caulobacteraceae</taxon>
        <taxon>Brevundimonas</taxon>
    </lineage>
</organism>
<protein>
    <recommendedName>
        <fullName evidence="1">DUF6250 domain-containing protein</fullName>
    </recommendedName>
</protein>
<sequence length="262" mass="28782">MRTGQAPPRGWSRRSALAAGISGAGLGLTGVGAVSGCASIPVGGRSDAGRLYADDFRQGLTSWLIEREDGLGKVWAADGAMWFDTPRGATAWFRQRLTSPVEISFTARAISAGGPNDRVSDLNCFWMATDPRSPEDLIALPRSGAFADYDLLRTYYVGLGGNGNTTSRFRRYAGNGQRPLLAHHDLSAPEDLIAPNRPYRIRLIADASHIEYWRDDRRMFALEDPQPYREGWFGLRTTFNHMAVRDFEVRTRAGSTPPGSTT</sequence>
<dbReference type="Gene3D" id="2.60.120.200">
    <property type="match status" value="1"/>
</dbReference>
<evidence type="ECO:0000259" key="1">
    <source>
        <dbReference type="Pfam" id="PF19763"/>
    </source>
</evidence>
<evidence type="ECO:0000313" key="2">
    <source>
        <dbReference type="EMBL" id="GLK48652.1"/>
    </source>
</evidence>